<dbReference type="GO" id="GO:0005737">
    <property type="term" value="C:cytoplasm"/>
    <property type="evidence" value="ECO:0007669"/>
    <property type="project" value="UniProtKB-SubCell"/>
</dbReference>
<accession>A0A1I5WPL4</accession>
<dbReference type="OrthoDB" id="2056at2"/>
<feature type="DNA-binding region" description="H-T-H motif" evidence="7">
    <location>
        <begin position="212"/>
        <end position="231"/>
    </location>
</feature>
<keyword evidence="1 7" id="KW-0963">Cytoplasm</keyword>
<feature type="domain" description="Global transcriptional regulator CodY C-terminal" evidence="9">
    <location>
        <begin position="206"/>
        <end position="263"/>
    </location>
</feature>
<organism evidence="10 11">
    <name type="scientific">Desemzia incerta</name>
    <dbReference type="NCBI Taxonomy" id="82801"/>
    <lineage>
        <taxon>Bacteria</taxon>
        <taxon>Bacillati</taxon>
        <taxon>Bacillota</taxon>
        <taxon>Bacilli</taxon>
        <taxon>Lactobacillales</taxon>
        <taxon>Carnobacteriaceae</taxon>
        <taxon>Desemzia</taxon>
    </lineage>
</organism>
<evidence type="ECO:0000256" key="6">
    <source>
        <dbReference type="ARBA" id="ARBA00034538"/>
    </source>
</evidence>
<dbReference type="NCBIfam" id="TIGR02787">
    <property type="entry name" value="codY_Gpos"/>
    <property type="match status" value="1"/>
</dbReference>
<dbReference type="Gene3D" id="3.30.450.40">
    <property type="match status" value="1"/>
</dbReference>
<proteinExistence type="inferred from homology"/>
<dbReference type="HAMAP" id="MF_00621">
    <property type="entry name" value="HTH_type_CodY"/>
    <property type="match status" value="1"/>
</dbReference>
<dbReference type="Gene3D" id="1.10.10.10">
    <property type="entry name" value="Winged helix-like DNA-binding domain superfamily/Winged helix DNA-binding domain"/>
    <property type="match status" value="1"/>
</dbReference>
<reference evidence="10 11" key="1">
    <citation type="submission" date="2016-10" db="EMBL/GenBank/DDBJ databases">
        <authorList>
            <person name="de Groot N.N."/>
        </authorList>
    </citation>
    <scope>NUCLEOTIDE SEQUENCE [LARGE SCALE GENOMIC DNA]</scope>
    <source>
        <strain evidence="10 11">DSM 20581</strain>
    </source>
</reference>
<name>A0A1I5WPL4_9LACT</name>
<dbReference type="RefSeq" id="WP_092480068.1">
    <property type="nucleotide sequence ID" value="NZ_CP126128.1"/>
</dbReference>
<feature type="domain" description="Global transcriptional regulator CodY N-terminal" evidence="8">
    <location>
        <begin position="3"/>
        <end position="187"/>
    </location>
</feature>
<evidence type="ECO:0000256" key="3">
    <source>
        <dbReference type="ARBA" id="ARBA00023015"/>
    </source>
</evidence>
<comment type="similarity">
    <text evidence="7">Belongs to the CodY family.</text>
</comment>
<dbReference type="InterPro" id="IPR010312">
    <property type="entry name" value="Transc_reg_CodY_N"/>
</dbReference>
<gene>
    <name evidence="7" type="primary">codY</name>
    <name evidence="10" type="ORF">SAMN04488506_1015</name>
</gene>
<dbReference type="AlphaFoldDB" id="A0A1I5WPL4"/>
<evidence type="ECO:0000256" key="4">
    <source>
        <dbReference type="ARBA" id="ARBA00023125"/>
    </source>
</evidence>
<dbReference type="EMBL" id="FOXW01000003">
    <property type="protein sequence ID" value="SFQ21724.1"/>
    <property type="molecule type" value="Genomic_DNA"/>
</dbReference>
<dbReference type="InterPro" id="IPR036390">
    <property type="entry name" value="WH_DNA-bd_sf"/>
</dbReference>
<dbReference type="PIRSF" id="PIRSF011572">
    <property type="entry name" value="GTP_sensing_CodY"/>
    <property type="match status" value="1"/>
</dbReference>
<dbReference type="SUPFAM" id="SSF46785">
    <property type="entry name" value="Winged helix' DNA-binding domain"/>
    <property type="match status" value="1"/>
</dbReference>
<evidence type="ECO:0000313" key="10">
    <source>
        <dbReference type="EMBL" id="SFQ21724.1"/>
    </source>
</evidence>
<feature type="region of interest" description="GAF domain" evidence="7">
    <location>
        <begin position="1"/>
        <end position="164"/>
    </location>
</feature>
<dbReference type="GO" id="GO:0003677">
    <property type="term" value="F:DNA binding"/>
    <property type="evidence" value="ECO:0007669"/>
    <property type="project" value="UniProtKB-UniRule"/>
</dbReference>
<keyword evidence="5 7" id="KW-0804">Transcription</keyword>
<evidence type="ECO:0000256" key="5">
    <source>
        <dbReference type="ARBA" id="ARBA00023163"/>
    </source>
</evidence>
<dbReference type="InterPro" id="IPR011991">
    <property type="entry name" value="ArsR-like_HTH"/>
</dbReference>
<keyword evidence="3 7" id="KW-0805">Transcription regulation</keyword>
<keyword evidence="2 7" id="KW-0678">Repressor</keyword>
<keyword evidence="4 7" id="KW-0238">DNA-binding</keyword>
<keyword evidence="11" id="KW-1185">Reference proteome</keyword>
<dbReference type="InterPro" id="IPR036388">
    <property type="entry name" value="WH-like_DNA-bd_sf"/>
</dbReference>
<dbReference type="GO" id="GO:0003700">
    <property type="term" value="F:DNA-binding transcription factor activity"/>
    <property type="evidence" value="ECO:0007669"/>
    <property type="project" value="InterPro"/>
</dbReference>
<comment type="subcellular location">
    <subcellularLocation>
        <location evidence="7">Cytoplasm</location>
    </subcellularLocation>
</comment>
<dbReference type="InterPro" id="IPR029016">
    <property type="entry name" value="GAF-like_dom_sf"/>
</dbReference>
<dbReference type="GO" id="GO:0045892">
    <property type="term" value="P:negative regulation of DNA-templated transcription"/>
    <property type="evidence" value="ECO:0007669"/>
    <property type="project" value="UniProtKB-UniRule"/>
</dbReference>
<evidence type="ECO:0000256" key="7">
    <source>
        <dbReference type="HAMAP-Rule" id="MF_00621"/>
    </source>
</evidence>
<sequence>MEELLEKMRKMNRILQTVGGIVDSESADDQLPFTNLTKNLGNILEANTYLIDEKGKLLGFFEKHAINNDRVKQMLIEKQFPANYANSMLEITRTTSNIGIESDYTVFPIESREIVTSGLTTIIPIFVGGERLGTLILARETPEFGNSDLILGEHAAIIVGIEVLNIKKQGIEKEARDDATVQLALNTLSYSEYKVIKAIFEQLDGLEGRVTAANIADEVGVTRSVIVNALRKLESGGIIESRSLGMKGTYIRIKNEKLLQMLEKEIV</sequence>
<dbReference type="GO" id="GO:0005525">
    <property type="term" value="F:GTP binding"/>
    <property type="evidence" value="ECO:0007669"/>
    <property type="project" value="InterPro"/>
</dbReference>
<dbReference type="PANTHER" id="PTHR40062:SF1">
    <property type="entry name" value="GLOBAL TRANSCRIPTIONAL REGULATOR CODY"/>
    <property type="match status" value="1"/>
</dbReference>
<dbReference type="PANTHER" id="PTHR40062">
    <property type="entry name" value="GTP-SENSING TRANSCRIPTIONAL PLEIOTROPIC REPRESSOR CODY"/>
    <property type="match status" value="1"/>
</dbReference>
<evidence type="ECO:0000259" key="8">
    <source>
        <dbReference type="Pfam" id="PF06018"/>
    </source>
</evidence>
<protein>
    <recommendedName>
        <fullName evidence="6 7">Global transcriptional regulator CodY</fullName>
    </recommendedName>
</protein>
<evidence type="ECO:0000256" key="1">
    <source>
        <dbReference type="ARBA" id="ARBA00022490"/>
    </source>
</evidence>
<comment type="function">
    <text evidence="7">DNA-binding global transcriptional regulator which is involved in the adaptive response to starvation and acts by directly or indirectly controlling the expression of numerous genes in response to nutrient availability. During rapid exponential growth, CodY is highly active and represses genes whose products allow adaptation to nutrient depletion.</text>
</comment>
<evidence type="ECO:0000256" key="2">
    <source>
        <dbReference type="ARBA" id="ARBA00022491"/>
    </source>
</evidence>
<dbReference type="InterPro" id="IPR013198">
    <property type="entry name" value="GTP_trans_reg_CodY_C"/>
</dbReference>
<evidence type="ECO:0000259" key="9">
    <source>
        <dbReference type="Pfam" id="PF08222"/>
    </source>
</evidence>
<evidence type="ECO:0000313" key="11">
    <source>
        <dbReference type="Proteomes" id="UP000199136"/>
    </source>
</evidence>
<dbReference type="InterPro" id="IPR014154">
    <property type="entry name" value="CodY"/>
</dbReference>
<dbReference type="CDD" id="cd00090">
    <property type="entry name" value="HTH_ARSR"/>
    <property type="match status" value="1"/>
</dbReference>
<dbReference type="Pfam" id="PF06018">
    <property type="entry name" value="CodY"/>
    <property type="match status" value="1"/>
</dbReference>
<dbReference type="Pfam" id="PF08222">
    <property type="entry name" value="HTH_CodY"/>
    <property type="match status" value="1"/>
</dbReference>
<dbReference type="STRING" id="82801.SAMN04488506_1015"/>
<dbReference type="Proteomes" id="UP000199136">
    <property type="component" value="Unassembled WGS sequence"/>
</dbReference>
<dbReference type="NCBIfam" id="NF003170">
    <property type="entry name" value="PRK04158.1"/>
    <property type="match status" value="1"/>
</dbReference>